<feature type="transmembrane region" description="Helical" evidence="7">
    <location>
        <begin position="234"/>
        <end position="258"/>
    </location>
</feature>
<sequence length="274" mass="30101">MSRLRSNQAGIKAVLLLLVLGGLAPYLFMIITSGKTNQQFERSFWAPDLPFHLENYATAWNQIRPYLLNSVQVAVISIVITAVIASVSGFVLSRYRFPGRRLLYGLVLVLMAVPGITNLIPLFVMMRDFNLLNTYVVLVIPYATGGIVLGTILMRNFIDAIPQSIYDAARVDGAGAIRMYTHVTLPLSFPALGSISLITLTTVWNDFFWPLLVISDDRMRTVSVGLQYFQGQNAISYGPLMAGYLLASVPLVVVFVLLSKYFLAGVQGGLAGSQ</sequence>
<evidence type="ECO:0000256" key="2">
    <source>
        <dbReference type="ARBA" id="ARBA00022448"/>
    </source>
</evidence>
<dbReference type="CDD" id="cd06261">
    <property type="entry name" value="TM_PBP2"/>
    <property type="match status" value="1"/>
</dbReference>
<name>A0A841SDD4_9ACTN</name>
<dbReference type="PANTHER" id="PTHR43744">
    <property type="entry name" value="ABC TRANSPORTER PERMEASE PROTEIN MG189-RELATED-RELATED"/>
    <property type="match status" value="1"/>
</dbReference>
<proteinExistence type="inferred from homology"/>
<dbReference type="RefSeq" id="WP_337796515.1">
    <property type="nucleotide sequence ID" value="NZ_BAAAGT010000003.1"/>
</dbReference>
<dbReference type="PANTHER" id="PTHR43744:SF8">
    <property type="entry name" value="SN-GLYCEROL-3-PHOSPHATE TRANSPORT SYSTEM PERMEASE PROTEIN UGPE"/>
    <property type="match status" value="1"/>
</dbReference>
<dbReference type="Proteomes" id="UP000553957">
    <property type="component" value="Unassembled WGS sequence"/>
</dbReference>
<keyword evidence="3" id="KW-1003">Cell membrane</keyword>
<dbReference type="InterPro" id="IPR035906">
    <property type="entry name" value="MetI-like_sf"/>
</dbReference>
<feature type="transmembrane region" description="Helical" evidence="7">
    <location>
        <begin position="132"/>
        <end position="154"/>
    </location>
</feature>
<dbReference type="AlphaFoldDB" id="A0A841SDD4"/>
<dbReference type="PROSITE" id="PS50928">
    <property type="entry name" value="ABC_TM1"/>
    <property type="match status" value="1"/>
</dbReference>
<keyword evidence="6 7" id="KW-0472">Membrane</keyword>
<evidence type="ECO:0000256" key="3">
    <source>
        <dbReference type="ARBA" id="ARBA00022475"/>
    </source>
</evidence>
<evidence type="ECO:0000256" key="6">
    <source>
        <dbReference type="ARBA" id="ARBA00023136"/>
    </source>
</evidence>
<evidence type="ECO:0000256" key="4">
    <source>
        <dbReference type="ARBA" id="ARBA00022692"/>
    </source>
</evidence>
<dbReference type="InterPro" id="IPR000515">
    <property type="entry name" value="MetI-like"/>
</dbReference>
<evidence type="ECO:0000313" key="9">
    <source>
        <dbReference type="EMBL" id="MBB6567694.1"/>
    </source>
</evidence>
<accession>A0A841SDD4</accession>
<organism evidence="9 10">
    <name type="scientific">Kribbella sandramycini</name>
    <dbReference type="NCBI Taxonomy" id="60450"/>
    <lineage>
        <taxon>Bacteria</taxon>
        <taxon>Bacillati</taxon>
        <taxon>Actinomycetota</taxon>
        <taxon>Actinomycetes</taxon>
        <taxon>Propionibacteriales</taxon>
        <taxon>Kribbellaceae</taxon>
        <taxon>Kribbella</taxon>
    </lineage>
</organism>
<dbReference type="EMBL" id="JACHKF010000001">
    <property type="protein sequence ID" value="MBB6567694.1"/>
    <property type="molecule type" value="Genomic_DNA"/>
</dbReference>
<keyword evidence="5 7" id="KW-1133">Transmembrane helix</keyword>
<feature type="transmembrane region" description="Helical" evidence="7">
    <location>
        <begin position="12"/>
        <end position="31"/>
    </location>
</feature>
<evidence type="ECO:0000256" key="5">
    <source>
        <dbReference type="ARBA" id="ARBA00022989"/>
    </source>
</evidence>
<evidence type="ECO:0000313" key="10">
    <source>
        <dbReference type="Proteomes" id="UP000553957"/>
    </source>
</evidence>
<protein>
    <submittedName>
        <fullName evidence="9">ABC-type glycerol-3-phosphate transport system permease component</fullName>
    </submittedName>
</protein>
<evidence type="ECO:0000259" key="8">
    <source>
        <dbReference type="PROSITE" id="PS50928"/>
    </source>
</evidence>
<reference evidence="9 10" key="1">
    <citation type="submission" date="2020-08" db="EMBL/GenBank/DDBJ databases">
        <title>Sequencing the genomes of 1000 actinobacteria strains.</title>
        <authorList>
            <person name="Klenk H.-P."/>
        </authorList>
    </citation>
    <scope>NUCLEOTIDE SEQUENCE [LARGE SCALE GENOMIC DNA]</scope>
    <source>
        <strain evidence="9 10">DSM 15626</strain>
    </source>
</reference>
<dbReference type="Gene3D" id="1.10.3720.10">
    <property type="entry name" value="MetI-like"/>
    <property type="match status" value="1"/>
</dbReference>
<gene>
    <name evidence="9" type="ORF">HNR71_003331</name>
</gene>
<comment type="subcellular location">
    <subcellularLocation>
        <location evidence="1 7">Cell membrane</location>
        <topology evidence="1 7">Multi-pass membrane protein</topology>
    </subcellularLocation>
</comment>
<dbReference type="SUPFAM" id="SSF161098">
    <property type="entry name" value="MetI-like"/>
    <property type="match status" value="1"/>
</dbReference>
<comment type="caution">
    <text evidence="9">The sequence shown here is derived from an EMBL/GenBank/DDBJ whole genome shotgun (WGS) entry which is preliminary data.</text>
</comment>
<keyword evidence="2 7" id="KW-0813">Transport</keyword>
<dbReference type="GO" id="GO:0055085">
    <property type="term" value="P:transmembrane transport"/>
    <property type="evidence" value="ECO:0007669"/>
    <property type="project" value="InterPro"/>
</dbReference>
<feature type="domain" description="ABC transmembrane type-1" evidence="8">
    <location>
        <begin position="67"/>
        <end position="258"/>
    </location>
</feature>
<feature type="transmembrane region" description="Helical" evidence="7">
    <location>
        <begin position="104"/>
        <end position="126"/>
    </location>
</feature>
<comment type="similarity">
    <text evidence="7">Belongs to the binding-protein-dependent transport system permease family.</text>
</comment>
<evidence type="ECO:0000256" key="7">
    <source>
        <dbReference type="RuleBase" id="RU363032"/>
    </source>
</evidence>
<feature type="transmembrane region" description="Helical" evidence="7">
    <location>
        <begin position="71"/>
        <end position="92"/>
    </location>
</feature>
<dbReference type="Pfam" id="PF00528">
    <property type="entry name" value="BPD_transp_1"/>
    <property type="match status" value="1"/>
</dbReference>
<evidence type="ECO:0000256" key="1">
    <source>
        <dbReference type="ARBA" id="ARBA00004651"/>
    </source>
</evidence>
<keyword evidence="4 7" id="KW-0812">Transmembrane</keyword>
<dbReference type="GO" id="GO:0005886">
    <property type="term" value="C:plasma membrane"/>
    <property type="evidence" value="ECO:0007669"/>
    <property type="project" value="UniProtKB-SubCell"/>
</dbReference>
<feature type="transmembrane region" description="Helical" evidence="7">
    <location>
        <begin position="187"/>
        <end position="214"/>
    </location>
</feature>